<accession>A0ABN8P1Z1</accession>
<evidence type="ECO:0000256" key="6">
    <source>
        <dbReference type="ARBA" id="ARBA00023004"/>
    </source>
</evidence>
<dbReference type="InterPro" id="IPR017972">
    <property type="entry name" value="Cyt_P450_CS"/>
</dbReference>
<evidence type="ECO:0000256" key="8">
    <source>
        <dbReference type="RuleBase" id="RU000461"/>
    </source>
</evidence>
<comment type="caution">
    <text evidence="9">The sequence shown here is derived from an EMBL/GenBank/DDBJ whole genome shotgun (WGS) entry which is preliminary data.</text>
</comment>
<keyword evidence="5 8" id="KW-0560">Oxidoreductase</keyword>
<dbReference type="InterPro" id="IPR036396">
    <property type="entry name" value="Cyt_P450_sf"/>
</dbReference>
<evidence type="ECO:0000256" key="4">
    <source>
        <dbReference type="ARBA" id="ARBA00022723"/>
    </source>
</evidence>
<evidence type="ECO:0000256" key="7">
    <source>
        <dbReference type="ARBA" id="ARBA00023033"/>
    </source>
</evidence>
<dbReference type="InterPro" id="IPR002401">
    <property type="entry name" value="Cyt_P450_E_grp-I"/>
</dbReference>
<proteinExistence type="inferred from homology"/>
<evidence type="ECO:0000256" key="1">
    <source>
        <dbReference type="ARBA" id="ARBA00001971"/>
    </source>
</evidence>
<comment type="similarity">
    <text evidence="2 8">Belongs to the cytochrome P450 family.</text>
</comment>
<evidence type="ECO:0000256" key="3">
    <source>
        <dbReference type="ARBA" id="ARBA00022617"/>
    </source>
</evidence>
<evidence type="ECO:0008006" key="11">
    <source>
        <dbReference type="Google" id="ProtNLM"/>
    </source>
</evidence>
<dbReference type="PRINTS" id="PR00385">
    <property type="entry name" value="P450"/>
</dbReference>
<dbReference type="Pfam" id="PF00067">
    <property type="entry name" value="p450"/>
    <property type="match status" value="1"/>
</dbReference>
<dbReference type="PROSITE" id="PS00086">
    <property type="entry name" value="CYTOCHROME_P450"/>
    <property type="match status" value="1"/>
</dbReference>
<gene>
    <name evidence="9" type="ORF">PLOB_00034350</name>
</gene>
<dbReference type="PANTHER" id="PTHR24279">
    <property type="entry name" value="CYTOCHROME P450"/>
    <property type="match status" value="1"/>
</dbReference>
<dbReference type="EMBL" id="CALNXK010000047">
    <property type="protein sequence ID" value="CAH3129953.1"/>
    <property type="molecule type" value="Genomic_DNA"/>
</dbReference>
<evidence type="ECO:0000256" key="5">
    <source>
        <dbReference type="ARBA" id="ARBA00023002"/>
    </source>
</evidence>
<evidence type="ECO:0000313" key="10">
    <source>
        <dbReference type="Proteomes" id="UP001159405"/>
    </source>
</evidence>
<sequence>MAFKFAVRPPFSLQSFYKRKLPPHIQAGKCLLFRSTQAQAAEGIAAKPFKEIPGPEGLPIIGTLLDYVRDQGEGVRGYKRMHVMQQQRIQQFGSIYREKIVNYETVAISNPDDVQFLFRNEGKHPARQPVLPLWMKYKDERERPLGLFNLRGEEWYKVRRILNMKMLKPKVIGEYAQGFNEVSSDLLSRLKQTRDDEGLIPNIKDELFKWSLESVGTVLFETRFGSFSKSPSAEAAKFIEATEELFPIMLKVFTIPVWIDKFYRPKLFKEFYRLMDAMYNFADRSIKKRLDEIREKLEKGDIGDEDAAEFLTFLISRDDINFEEIKVNLLEILMASIETTSITILWTLYSLARNPDVQERLHEEVTSVLKPGERATASTIKKMRFLKGCIKETLRLYPVAYENFRSLSEEIVIQGYRIPPNTMIRIPQYFMGRNPELFEDPLEYKPERWLRDDTHKSPYHAFAFLPFGFGTRMCIGRRVAKLEMHLLLSQVSQNFWLESLNEAIPVVTSVLTPDKELKLRFVDR</sequence>
<dbReference type="Gene3D" id="1.10.630.10">
    <property type="entry name" value="Cytochrome P450"/>
    <property type="match status" value="1"/>
</dbReference>
<dbReference type="CDD" id="cd11054">
    <property type="entry name" value="CYP24A1-like"/>
    <property type="match status" value="1"/>
</dbReference>
<keyword evidence="3 8" id="KW-0349">Heme</keyword>
<keyword evidence="4 8" id="KW-0479">Metal-binding</keyword>
<comment type="cofactor">
    <cofactor evidence="1">
        <name>heme</name>
        <dbReference type="ChEBI" id="CHEBI:30413"/>
    </cofactor>
</comment>
<dbReference type="PANTHER" id="PTHR24279:SF120">
    <property type="entry name" value="CYTOCHROME P450"/>
    <property type="match status" value="1"/>
</dbReference>
<dbReference type="InterPro" id="IPR001128">
    <property type="entry name" value="Cyt_P450"/>
</dbReference>
<evidence type="ECO:0000256" key="2">
    <source>
        <dbReference type="ARBA" id="ARBA00010617"/>
    </source>
</evidence>
<organism evidence="9 10">
    <name type="scientific">Porites lobata</name>
    <dbReference type="NCBI Taxonomy" id="104759"/>
    <lineage>
        <taxon>Eukaryota</taxon>
        <taxon>Metazoa</taxon>
        <taxon>Cnidaria</taxon>
        <taxon>Anthozoa</taxon>
        <taxon>Hexacorallia</taxon>
        <taxon>Scleractinia</taxon>
        <taxon>Fungiina</taxon>
        <taxon>Poritidae</taxon>
        <taxon>Porites</taxon>
    </lineage>
</organism>
<dbReference type="SUPFAM" id="SSF48264">
    <property type="entry name" value="Cytochrome P450"/>
    <property type="match status" value="1"/>
</dbReference>
<dbReference type="Proteomes" id="UP001159405">
    <property type="component" value="Unassembled WGS sequence"/>
</dbReference>
<keyword evidence="7 8" id="KW-0503">Monooxygenase</keyword>
<evidence type="ECO:0000313" key="9">
    <source>
        <dbReference type="EMBL" id="CAH3129953.1"/>
    </source>
</evidence>
<dbReference type="InterPro" id="IPR050479">
    <property type="entry name" value="CYP11_CYP27_families"/>
</dbReference>
<keyword evidence="6 8" id="KW-0408">Iron</keyword>
<protein>
    <recommendedName>
        <fullName evidence="11">Cytochrome P450</fullName>
    </recommendedName>
</protein>
<reference evidence="9 10" key="1">
    <citation type="submission" date="2022-05" db="EMBL/GenBank/DDBJ databases">
        <authorList>
            <consortium name="Genoscope - CEA"/>
            <person name="William W."/>
        </authorList>
    </citation>
    <scope>NUCLEOTIDE SEQUENCE [LARGE SCALE GENOMIC DNA]</scope>
</reference>
<name>A0ABN8P1Z1_9CNID</name>
<dbReference type="PRINTS" id="PR00463">
    <property type="entry name" value="EP450I"/>
</dbReference>
<keyword evidence="10" id="KW-1185">Reference proteome</keyword>